<dbReference type="InterPro" id="IPR058031">
    <property type="entry name" value="AAA_lid_NorR"/>
</dbReference>
<evidence type="ECO:0000259" key="8">
    <source>
        <dbReference type="PROSITE" id="PS50110"/>
    </source>
</evidence>
<dbReference type="PANTHER" id="PTHR32071">
    <property type="entry name" value="TRANSCRIPTIONAL REGULATORY PROTEIN"/>
    <property type="match status" value="1"/>
</dbReference>
<evidence type="ECO:0000259" key="7">
    <source>
        <dbReference type="PROSITE" id="PS50045"/>
    </source>
</evidence>
<dbReference type="GO" id="GO:0005524">
    <property type="term" value="F:ATP binding"/>
    <property type="evidence" value="ECO:0007669"/>
    <property type="project" value="UniProtKB-KW"/>
</dbReference>
<name>A0A7U6GIY6_9GAMM</name>
<evidence type="ECO:0000313" key="10">
    <source>
        <dbReference type="Proteomes" id="UP000031631"/>
    </source>
</evidence>
<evidence type="ECO:0000256" key="2">
    <source>
        <dbReference type="ARBA" id="ARBA00022840"/>
    </source>
</evidence>
<dbReference type="Pfam" id="PF25601">
    <property type="entry name" value="AAA_lid_14"/>
    <property type="match status" value="1"/>
</dbReference>
<feature type="domain" description="Sigma-54 factor interaction" evidence="7">
    <location>
        <begin position="143"/>
        <end position="371"/>
    </location>
</feature>
<dbReference type="SUPFAM" id="SSF52172">
    <property type="entry name" value="CheY-like"/>
    <property type="match status" value="1"/>
</dbReference>
<keyword evidence="4" id="KW-0238">DNA-binding</keyword>
<gene>
    <name evidence="9" type="ORF">TBH_C1559</name>
</gene>
<dbReference type="PROSITE" id="PS50110">
    <property type="entry name" value="RESPONSE_REGULATORY"/>
    <property type="match status" value="1"/>
</dbReference>
<feature type="domain" description="Response regulatory" evidence="8">
    <location>
        <begin position="6"/>
        <end position="117"/>
    </location>
</feature>
<dbReference type="InterPro" id="IPR002078">
    <property type="entry name" value="Sigma_54_int"/>
</dbReference>
<dbReference type="KEGG" id="tbn:TBH_C1559"/>
<dbReference type="Gene3D" id="1.10.8.60">
    <property type="match status" value="1"/>
</dbReference>
<dbReference type="FunFam" id="3.40.50.300:FF:000006">
    <property type="entry name" value="DNA-binding transcriptional regulator NtrC"/>
    <property type="match status" value="1"/>
</dbReference>
<keyword evidence="6" id="KW-0597">Phosphoprotein</keyword>
<dbReference type="EMBL" id="AP012273">
    <property type="protein sequence ID" value="BAO44477.1"/>
    <property type="molecule type" value="Genomic_DNA"/>
</dbReference>
<dbReference type="InterPro" id="IPR011006">
    <property type="entry name" value="CheY-like_superfamily"/>
</dbReference>
<dbReference type="PROSITE" id="PS00688">
    <property type="entry name" value="SIGMA54_INTERACT_3"/>
    <property type="match status" value="1"/>
</dbReference>
<dbReference type="InterPro" id="IPR001789">
    <property type="entry name" value="Sig_transdc_resp-reg_receiver"/>
</dbReference>
<dbReference type="Pfam" id="PF00158">
    <property type="entry name" value="Sigma54_activat"/>
    <property type="match status" value="1"/>
</dbReference>
<dbReference type="InterPro" id="IPR025943">
    <property type="entry name" value="Sigma_54_int_dom_ATP-bd_2"/>
</dbReference>
<organism evidence="9 10">
    <name type="scientific">Thiolapillus brandeum</name>
    <dbReference type="NCBI Taxonomy" id="1076588"/>
    <lineage>
        <taxon>Bacteria</taxon>
        <taxon>Pseudomonadati</taxon>
        <taxon>Pseudomonadota</taxon>
        <taxon>Gammaproteobacteria</taxon>
        <taxon>Chromatiales</taxon>
        <taxon>Sedimenticolaceae</taxon>
        <taxon>Thiolapillus</taxon>
    </lineage>
</organism>
<feature type="modified residue" description="4-aspartylphosphate" evidence="6">
    <location>
        <position position="55"/>
    </location>
</feature>
<evidence type="ECO:0000256" key="1">
    <source>
        <dbReference type="ARBA" id="ARBA00022741"/>
    </source>
</evidence>
<dbReference type="InterPro" id="IPR027417">
    <property type="entry name" value="P-loop_NTPase"/>
</dbReference>
<dbReference type="Pfam" id="PF00072">
    <property type="entry name" value="Response_reg"/>
    <property type="match status" value="1"/>
</dbReference>
<sequence length="459" mass="51246">MALKANILVIEDDRVLNRMIVRQLEYMGHQGHGVEDLASAHVWLHKNEPDLIISDMRLPDGDCIDELQGLGESHPVIVLTAYGTVKNAVEAIRAGAADYLTKPVSPEELSLTVERVLDTEALRNDHQFCKSRLAAQTGSHSYMIGQSDALNQVKELIDAVADTDLTVLVLGESGAGKELVARAIHDQSQRRQRNFVAVDCCTLQESLFESELFGHEKGAFTGADRKKKGLIEGAAGGTLFLDEIGEIPPPIQAKLLRVLETGKFRRVGGTRDLNSDVRIVAATNRNLKKMSESGEFRADLYYRLEAFSIYAPPLRERREDIPWLVEHFIRNHNFSMRVKKTVTKEAMRKLIAYDWPGNVRELKNVVERAIILSRRNKMIRSQHLTFGACQQETGLQLDLPGGASPTLEELEASYLKMLLKKHAGHRATVAQIMGISERHVYRLIKKHALGEAAAPVKRA</sequence>
<keyword evidence="3" id="KW-0805">Transcription regulation</keyword>
<dbReference type="InterPro" id="IPR009057">
    <property type="entry name" value="Homeodomain-like_sf"/>
</dbReference>
<dbReference type="SMART" id="SM00382">
    <property type="entry name" value="AAA"/>
    <property type="match status" value="1"/>
</dbReference>
<dbReference type="PROSITE" id="PS00675">
    <property type="entry name" value="SIGMA54_INTERACT_1"/>
    <property type="match status" value="1"/>
</dbReference>
<dbReference type="SUPFAM" id="SSF52540">
    <property type="entry name" value="P-loop containing nucleoside triphosphate hydrolases"/>
    <property type="match status" value="1"/>
</dbReference>
<dbReference type="GO" id="GO:0006355">
    <property type="term" value="P:regulation of DNA-templated transcription"/>
    <property type="evidence" value="ECO:0007669"/>
    <property type="project" value="InterPro"/>
</dbReference>
<dbReference type="Proteomes" id="UP000031631">
    <property type="component" value="Chromosome"/>
</dbReference>
<dbReference type="GO" id="GO:0000160">
    <property type="term" value="P:phosphorelay signal transduction system"/>
    <property type="evidence" value="ECO:0007669"/>
    <property type="project" value="InterPro"/>
</dbReference>
<keyword evidence="2" id="KW-0067">ATP-binding</keyword>
<dbReference type="InterPro" id="IPR002197">
    <property type="entry name" value="HTH_Fis"/>
</dbReference>
<keyword evidence="10" id="KW-1185">Reference proteome</keyword>
<proteinExistence type="predicted"/>
<reference evidence="9 10" key="1">
    <citation type="journal article" date="2014" name="PLoS ONE">
        <title>Physiological and genomic features of a novel sulfur-oxidizing gammaproteobacterium belonging to a previously uncultivated symbiotic lineage isolated from a hydrothermal vent.</title>
        <authorList>
            <person name="Nunoura T."/>
            <person name="Takaki Y."/>
            <person name="Kazama H."/>
            <person name="Kakuta J."/>
            <person name="Shimamura S."/>
            <person name="Makita H."/>
            <person name="Hirai M."/>
            <person name="Miyazaki M."/>
            <person name="Takai K."/>
        </authorList>
    </citation>
    <scope>NUCLEOTIDE SEQUENCE [LARGE SCALE GENOMIC DNA]</scope>
    <source>
        <strain evidence="9 10">Hiromi1</strain>
    </source>
</reference>
<dbReference type="Pfam" id="PF02954">
    <property type="entry name" value="HTH_8"/>
    <property type="match status" value="1"/>
</dbReference>
<dbReference type="SUPFAM" id="SSF46689">
    <property type="entry name" value="Homeodomain-like"/>
    <property type="match status" value="1"/>
</dbReference>
<dbReference type="SMART" id="SM00448">
    <property type="entry name" value="REC"/>
    <property type="match status" value="1"/>
</dbReference>
<dbReference type="PROSITE" id="PS50045">
    <property type="entry name" value="SIGMA54_INTERACT_4"/>
    <property type="match status" value="1"/>
</dbReference>
<keyword evidence="5" id="KW-0804">Transcription</keyword>
<evidence type="ECO:0000256" key="5">
    <source>
        <dbReference type="ARBA" id="ARBA00023163"/>
    </source>
</evidence>
<evidence type="ECO:0000313" key="9">
    <source>
        <dbReference type="EMBL" id="BAO44477.1"/>
    </source>
</evidence>
<protein>
    <submittedName>
        <fullName evidence="9">Two-component system NtrC family response regulator</fullName>
    </submittedName>
</protein>
<evidence type="ECO:0000256" key="4">
    <source>
        <dbReference type="ARBA" id="ARBA00023125"/>
    </source>
</evidence>
<evidence type="ECO:0000256" key="6">
    <source>
        <dbReference type="PROSITE-ProRule" id="PRU00169"/>
    </source>
</evidence>
<dbReference type="InterPro" id="IPR003593">
    <property type="entry name" value="AAA+_ATPase"/>
</dbReference>
<keyword evidence="1" id="KW-0547">Nucleotide-binding</keyword>
<dbReference type="Gene3D" id="3.40.50.300">
    <property type="entry name" value="P-loop containing nucleotide triphosphate hydrolases"/>
    <property type="match status" value="1"/>
</dbReference>
<dbReference type="PROSITE" id="PS00676">
    <property type="entry name" value="SIGMA54_INTERACT_2"/>
    <property type="match status" value="1"/>
</dbReference>
<dbReference type="GO" id="GO:0043565">
    <property type="term" value="F:sequence-specific DNA binding"/>
    <property type="evidence" value="ECO:0007669"/>
    <property type="project" value="InterPro"/>
</dbReference>
<dbReference type="Gene3D" id="1.10.10.60">
    <property type="entry name" value="Homeodomain-like"/>
    <property type="match status" value="1"/>
</dbReference>
<evidence type="ECO:0000256" key="3">
    <source>
        <dbReference type="ARBA" id="ARBA00023015"/>
    </source>
</evidence>
<dbReference type="InterPro" id="IPR025944">
    <property type="entry name" value="Sigma_54_int_dom_CS"/>
</dbReference>
<accession>A0A7U6GIY6</accession>
<dbReference type="Gene3D" id="3.40.50.2300">
    <property type="match status" value="1"/>
</dbReference>
<dbReference type="AlphaFoldDB" id="A0A7U6GIY6"/>
<dbReference type="RefSeq" id="WP_041067354.1">
    <property type="nucleotide sequence ID" value="NZ_AP012273.1"/>
</dbReference>
<dbReference type="InterPro" id="IPR025662">
    <property type="entry name" value="Sigma_54_int_dom_ATP-bd_1"/>
</dbReference>
<dbReference type="CDD" id="cd00009">
    <property type="entry name" value="AAA"/>
    <property type="match status" value="1"/>
</dbReference>